<organism evidence="13 14">
    <name type="scientific">Nodularia spumigena CENA596</name>
    <dbReference type="NCBI Taxonomy" id="1819295"/>
    <lineage>
        <taxon>Bacteria</taxon>
        <taxon>Bacillati</taxon>
        <taxon>Cyanobacteriota</taxon>
        <taxon>Cyanophyceae</taxon>
        <taxon>Nostocales</taxon>
        <taxon>Nodulariaceae</taxon>
        <taxon>Nodularia</taxon>
    </lineage>
</organism>
<dbReference type="Pfam" id="PF00512">
    <property type="entry name" value="HisKA"/>
    <property type="match status" value="1"/>
</dbReference>
<dbReference type="PROSITE" id="PS50112">
    <property type="entry name" value="PAS"/>
    <property type="match status" value="1"/>
</dbReference>
<evidence type="ECO:0000256" key="3">
    <source>
        <dbReference type="ARBA" id="ARBA00022553"/>
    </source>
</evidence>
<dbReference type="Gene3D" id="1.10.287.130">
    <property type="match status" value="1"/>
</dbReference>
<comment type="caution">
    <text evidence="13">The sequence shown here is derived from an EMBL/GenBank/DDBJ whole genome shotgun (WGS) entry which is preliminary data.</text>
</comment>
<dbReference type="PROSITE" id="PS50113">
    <property type="entry name" value="PAC"/>
    <property type="match status" value="1"/>
</dbReference>
<dbReference type="Pfam" id="PF00989">
    <property type="entry name" value="PAS"/>
    <property type="match status" value="1"/>
</dbReference>
<dbReference type="CDD" id="cd00130">
    <property type="entry name" value="PAS"/>
    <property type="match status" value="1"/>
</dbReference>
<dbReference type="GO" id="GO:0000155">
    <property type="term" value="F:phosphorelay sensor kinase activity"/>
    <property type="evidence" value="ECO:0007669"/>
    <property type="project" value="InterPro"/>
</dbReference>
<dbReference type="SUPFAM" id="SSF55785">
    <property type="entry name" value="PYP-like sensor domain (PAS domain)"/>
    <property type="match status" value="1"/>
</dbReference>
<dbReference type="PANTHER" id="PTHR43047">
    <property type="entry name" value="TWO-COMPONENT HISTIDINE PROTEIN KINASE"/>
    <property type="match status" value="1"/>
</dbReference>
<feature type="domain" description="PAC" evidence="12">
    <location>
        <begin position="210"/>
        <end position="262"/>
    </location>
</feature>
<name>A0A166IXZ8_NODSP</name>
<feature type="domain" description="PAS" evidence="11">
    <location>
        <begin position="132"/>
        <end position="205"/>
    </location>
</feature>
<reference evidence="13 14" key="1">
    <citation type="submission" date="2016-04" db="EMBL/GenBank/DDBJ databases">
        <title>Draft Genome Assembly of the Bloom-forming Cyanobacterium Nodularia spumigena Strain CENA596 in Shrimp Production Ponds.</title>
        <authorList>
            <person name="Popin R.V."/>
            <person name="Rigonato J."/>
            <person name="Abreu V.A."/>
            <person name="Andreote A.P."/>
            <person name="Silveira S.B."/>
            <person name="Odebrecht C."/>
            <person name="Fiore M.F."/>
        </authorList>
    </citation>
    <scope>NUCLEOTIDE SEQUENCE [LARGE SCALE GENOMIC DNA]</scope>
    <source>
        <strain evidence="13 14">CENA596</strain>
    </source>
</reference>
<feature type="domain" description="Histidine kinase" evidence="9">
    <location>
        <begin position="286"/>
        <end position="505"/>
    </location>
</feature>
<dbReference type="SUPFAM" id="SSF52172">
    <property type="entry name" value="CheY-like"/>
    <property type="match status" value="1"/>
</dbReference>
<dbReference type="PROSITE" id="PS50110">
    <property type="entry name" value="RESPONSE_REGULATORY"/>
    <property type="match status" value="1"/>
</dbReference>
<dbReference type="InterPro" id="IPR003661">
    <property type="entry name" value="HisK_dim/P_dom"/>
</dbReference>
<feature type="modified residue" description="4-aspartylphosphate" evidence="7">
    <location>
        <position position="55"/>
    </location>
</feature>
<dbReference type="OrthoDB" id="9809987at2"/>
<evidence type="ECO:0000313" key="14">
    <source>
        <dbReference type="Proteomes" id="UP000076555"/>
    </source>
</evidence>
<evidence type="ECO:0000256" key="4">
    <source>
        <dbReference type="ARBA" id="ARBA00022679"/>
    </source>
</evidence>
<evidence type="ECO:0000313" key="13">
    <source>
        <dbReference type="EMBL" id="KZL49000.1"/>
    </source>
</evidence>
<evidence type="ECO:0000256" key="5">
    <source>
        <dbReference type="ARBA" id="ARBA00022777"/>
    </source>
</evidence>
<dbReference type="SUPFAM" id="SSF47384">
    <property type="entry name" value="Homodimeric domain of signal transducing histidine kinase"/>
    <property type="match status" value="1"/>
</dbReference>
<keyword evidence="3 7" id="KW-0597">Phosphoprotein</keyword>
<evidence type="ECO:0000259" key="12">
    <source>
        <dbReference type="PROSITE" id="PS50113"/>
    </source>
</evidence>
<dbReference type="PRINTS" id="PR00344">
    <property type="entry name" value="BCTRLSENSOR"/>
</dbReference>
<evidence type="ECO:0000256" key="8">
    <source>
        <dbReference type="SAM" id="Coils"/>
    </source>
</evidence>
<dbReference type="RefSeq" id="WP_063873493.1">
    <property type="nucleotide sequence ID" value="NZ_CAWMRI010000214.1"/>
</dbReference>
<keyword evidence="4" id="KW-0808">Transferase</keyword>
<dbReference type="InterPro" id="IPR003594">
    <property type="entry name" value="HATPase_dom"/>
</dbReference>
<dbReference type="GO" id="GO:0005886">
    <property type="term" value="C:plasma membrane"/>
    <property type="evidence" value="ECO:0007669"/>
    <property type="project" value="TreeGrafter"/>
</dbReference>
<dbReference type="InterPro" id="IPR011006">
    <property type="entry name" value="CheY-like_superfamily"/>
</dbReference>
<evidence type="ECO:0000259" key="11">
    <source>
        <dbReference type="PROSITE" id="PS50112"/>
    </source>
</evidence>
<dbReference type="InterPro" id="IPR036890">
    <property type="entry name" value="HATPase_C_sf"/>
</dbReference>
<dbReference type="SMART" id="SM00091">
    <property type="entry name" value="PAS"/>
    <property type="match status" value="1"/>
</dbReference>
<gene>
    <name evidence="13" type="ORF">A2T98_15180</name>
</gene>
<dbReference type="InterPro" id="IPR001789">
    <property type="entry name" value="Sig_transdc_resp-reg_receiver"/>
</dbReference>
<dbReference type="EC" id="2.7.13.3" evidence="2"/>
<evidence type="ECO:0000259" key="10">
    <source>
        <dbReference type="PROSITE" id="PS50110"/>
    </source>
</evidence>
<feature type="domain" description="Response regulatory" evidence="10">
    <location>
        <begin position="5"/>
        <end position="120"/>
    </location>
</feature>
<dbReference type="InterPro" id="IPR005467">
    <property type="entry name" value="His_kinase_dom"/>
</dbReference>
<proteinExistence type="predicted"/>
<evidence type="ECO:0000256" key="1">
    <source>
        <dbReference type="ARBA" id="ARBA00000085"/>
    </source>
</evidence>
<dbReference type="GO" id="GO:0006355">
    <property type="term" value="P:regulation of DNA-templated transcription"/>
    <property type="evidence" value="ECO:0007669"/>
    <property type="project" value="InterPro"/>
</dbReference>
<dbReference type="NCBIfam" id="TIGR00229">
    <property type="entry name" value="sensory_box"/>
    <property type="match status" value="1"/>
</dbReference>
<keyword evidence="6" id="KW-0902">Two-component regulatory system</keyword>
<dbReference type="Gene3D" id="3.40.50.2300">
    <property type="match status" value="1"/>
</dbReference>
<dbReference type="InterPro" id="IPR035965">
    <property type="entry name" value="PAS-like_dom_sf"/>
</dbReference>
<dbReference type="InterPro" id="IPR036097">
    <property type="entry name" value="HisK_dim/P_sf"/>
</dbReference>
<dbReference type="InterPro" id="IPR004358">
    <property type="entry name" value="Sig_transdc_His_kin-like_C"/>
</dbReference>
<dbReference type="InterPro" id="IPR000014">
    <property type="entry name" value="PAS"/>
</dbReference>
<dbReference type="Proteomes" id="UP000076555">
    <property type="component" value="Unassembled WGS sequence"/>
</dbReference>
<dbReference type="PANTHER" id="PTHR43047:SF72">
    <property type="entry name" value="OSMOSENSING HISTIDINE PROTEIN KINASE SLN1"/>
    <property type="match status" value="1"/>
</dbReference>
<dbReference type="InterPro" id="IPR013767">
    <property type="entry name" value="PAS_fold"/>
</dbReference>
<dbReference type="PROSITE" id="PS50109">
    <property type="entry name" value="HIS_KIN"/>
    <property type="match status" value="1"/>
</dbReference>
<evidence type="ECO:0000256" key="6">
    <source>
        <dbReference type="ARBA" id="ARBA00023012"/>
    </source>
</evidence>
<feature type="coiled-coil region" evidence="8">
    <location>
        <begin position="247"/>
        <end position="282"/>
    </location>
</feature>
<comment type="catalytic activity">
    <reaction evidence="1">
        <text>ATP + protein L-histidine = ADP + protein N-phospho-L-histidine.</text>
        <dbReference type="EC" id="2.7.13.3"/>
    </reaction>
</comment>
<dbReference type="EMBL" id="LWAJ01000214">
    <property type="protein sequence ID" value="KZL49000.1"/>
    <property type="molecule type" value="Genomic_DNA"/>
</dbReference>
<dbReference type="Gene3D" id="3.30.565.10">
    <property type="entry name" value="Histidine kinase-like ATPase, C-terminal domain"/>
    <property type="match status" value="1"/>
</dbReference>
<dbReference type="SMART" id="SM00388">
    <property type="entry name" value="HisKA"/>
    <property type="match status" value="1"/>
</dbReference>
<keyword evidence="8" id="KW-0175">Coiled coil</keyword>
<evidence type="ECO:0000256" key="2">
    <source>
        <dbReference type="ARBA" id="ARBA00012438"/>
    </source>
</evidence>
<protein>
    <recommendedName>
        <fullName evidence="2">histidine kinase</fullName>
        <ecNumber evidence="2">2.7.13.3</ecNumber>
    </recommendedName>
</protein>
<dbReference type="AlphaFoldDB" id="A0A166IXZ8"/>
<dbReference type="SUPFAM" id="SSF55874">
    <property type="entry name" value="ATPase domain of HSP90 chaperone/DNA topoisomerase II/histidine kinase"/>
    <property type="match status" value="1"/>
</dbReference>
<dbReference type="SMART" id="SM00387">
    <property type="entry name" value="HATPase_c"/>
    <property type="match status" value="1"/>
</dbReference>
<dbReference type="GO" id="GO:0009927">
    <property type="term" value="F:histidine phosphotransfer kinase activity"/>
    <property type="evidence" value="ECO:0007669"/>
    <property type="project" value="TreeGrafter"/>
</dbReference>
<dbReference type="CDD" id="cd17534">
    <property type="entry name" value="REC_DC-like"/>
    <property type="match status" value="1"/>
</dbReference>
<sequence length="509" mass="57361">MKITKIVIVEDEAIVAKDLRNRLQKFGYIVPAMAASGQEAINKSLELCPDLVLMDIRLKGEIDGIQAANEIHKHLDIPIIYLTAYADNKTLERAKITEPFGYLLKPFKQRELQINIEIALTKHKLEKQLKTHQKWVSTLLKSISDGVISSDFEELVTFMNPVAETLTGWKQEEACGRNLSEVFKIANGETHELLESPITKVLQDGNIISLPAETVLISKNGAEIPIHDSAAPIRDDQDRITGAVLIFRDMTERKQVMEARKKQSEQEQLVAQLAEINQLKNEFLNLLSHELRSPLSNMKMMIQMLQLSIRSGENHRYLKMLSGECDREMALINDLLDLQRLEADGCFLITPDVLLLEQLIPWIISPFQARLQEHQQTLQLNLPSNLPSLLSDGTSLERILAELLNNACKYTPPGGEIILSVDHNSSEIPPKTIITMRNSGEIPTAELTRIFDKFYRLPNADFWNQGGTGLGLSIVQKLVEQLQGIIQVESSEGWIIFRLILTDLVVPSS</sequence>
<dbReference type="SMART" id="SM00086">
    <property type="entry name" value="PAC"/>
    <property type="match status" value="1"/>
</dbReference>
<keyword evidence="5 13" id="KW-0418">Kinase</keyword>
<evidence type="ECO:0000256" key="7">
    <source>
        <dbReference type="PROSITE-ProRule" id="PRU00169"/>
    </source>
</evidence>
<dbReference type="CDD" id="cd00082">
    <property type="entry name" value="HisKA"/>
    <property type="match status" value="1"/>
</dbReference>
<dbReference type="InterPro" id="IPR000700">
    <property type="entry name" value="PAS-assoc_C"/>
</dbReference>
<dbReference type="Pfam" id="PF02518">
    <property type="entry name" value="HATPase_c"/>
    <property type="match status" value="1"/>
</dbReference>
<dbReference type="Gene3D" id="3.30.450.20">
    <property type="entry name" value="PAS domain"/>
    <property type="match status" value="1"/>
</dbReference>
<evidence type="ECO:0000259" key="9">
    <source>
        <dbReference type="PROSITE" id="PS50109"/>
    </source>
</evidence>
<dbReference type="Pfam" id="PF00072">
    <property type="entry name" value="Response_reg"/>
    <property type="match status" value="1"/>
</dbReference>
<dbReference type="InterPro" id="IPR001610">
    <property type="entry name" value="PAC"/>
</dbReference>
<dbReference type="SMART" id="SM00448">
    <property type="entry name" value="REC"/>
    <property type="match status" value="1"/>
</dbReference>
<accession>A0A166IXZ8</accession>